<accession>A0A9J6CH04</accession>
<protein>
    <recommendedName>
        <fullName evidence="5">Protein kinase domain-containing protein</fullName>
    </recommendedName>
</protein>
<dbReference type="SMART" id="SM00220">
    <property type="entry name" value="S_TKc"/>
    <property type="match status" value="1"/>
</dbReference>
<dbReference type="InterPro" id="IPR017441">
    <property type="entry name" value="Protein_kinase_ATP_BS"/>
</dbReference>
<dbReference type="PROSITE" id="PS50011">
    <property type="entry name" value="PROTEIN_KINASE_DOM"/>
    <property type="match status" value="1"/>
</dbReference>
<dbReference type="OrthoDB" id="4062651at2759"/>
<comment type="caution">
    <text evidence="6">The sequence shown here is derived from an EMBL/GenBank/DDBJ whole genome shotgun (WGS) entry which is preliminary data.</text>
</comment>
<dbReference type="SUPFAM" id="SSF56112">
    <property type="entry name" value="Protein kinase-like (PK-like)"/>
    <property type="match status" value="1"/>
</dbReference>
<comment type="similarity">
    <text evidence="4">Belongs to the protein kinase superfamily.</text>
</comment>
<dbReference type="PANTHER" id="PTHR23257">
    <property type="entry name" value="SERINE-THREONINE PROTEIN KINASE"/>
    <property type="match status" value="1"/>
</dbReference>
<organism evidence="6 7">
    <name type="scientific">Polypedilum vanderplanki</name>
    <name type="common">Sleeping chironomid midge</name>
    <dbReference type="NCBI Taxonomy" id="319348"/>
    <lineage>
        <taxon>Eukaryota</taxon>
        <taxon>Metazoa</taxon>
        <taxon>Ecdysozoa</taxon>
        <taxon>Arthropoda</taxon>
        <taxon>Hexapoda</taxon>
        <taxon>Insecta</taxon>
        <taxon>Pterygota</taxon>
        <taxon>Neoptera</taxon>
        <taxon>Endopterygota</taxon>
        <taxon>Diptera</taxon>
        <taxon>Nematocera</taxon>
        <taxon>Chironomoidea</taxon>
        <taxon>Chironomidae</taxon>
        <taxon>Chironominae</taxon>
        <taxon>Polypedilum</taxon>
        <taxon>Polypedilum</taxon>
    </lineage>
</organism>
<dbReference type="InterPro" id="IPR050167">
    <property type="entry name" value="Ser_Thr_protein_kinase"/>
</dbReference>
<dbReference type="InterPro" id="IPR000719">
    <property type="entry name" value="Prot_kinase_dom"/>
</dbReference>
<dbReference type="GO" id="GO:0005737">
    <property type="term" value="C:cytoplasm"/>
    <property type="evidence" value="ECO:0007669"/>
    <property type="project" value="TreeGrafter"/>
</dbReference>
<dbReference type="PROSITE" id="PS00108">
    <property type="entry name" value="PROTEIN_KINASE_ST"/>
    <property type="match status" value="1"/>
</dbReference>
<dbReference type="GO" id="GO:0004674">
    <property type="term" value="F:protein serine/threonine kinase activity"/>
    <property type="evidence" value="ECO:0007669"/>
    <property type="project" value="UniProtKB-KW"/>
</dbReference>
<feature type="domain" description="Protein kinase" evidence="5">
    <location>
        <begin position="30"/>
        <end position="425"/>
    </location>
</feature>
<evidence type="ECO:0000313" key="7">
    <source>
        <dbReference type="Proteomes" id="UP001107558"/>
    </source>
</evidence>
<reference evidence="6" key="1">
    <citation type="submission" date="2021-03" db="EMBL/GenBank/DDBJ databases">
        <title>Chromosome level genome of the anhydrobiotic midge Polypedilum vanderplanki.</title>
        <authorList>
            <person name="Yoshida Y."/>
            <person name="Kikawada T."/>
            <person name="Gusev O."/>
        </authorList>
    </citation>
    <scope>NUCLEOTIDE SEQUENCE</scope>
    <source>
        <strain evidence="6">NIAS01</strain>
        <tissue evidence="6">Whole body or cell culture</tissue>
    </source>
</reference>
<dbReference type="PROSITE" id="PS00107">
    <property type="entry name" value="PROTEIN_KINASE_ATP"/>
    <property type="match status" value="1"/>
</dbReference>
<evidence type="ECO:0000256" key="2">
    <source>
        <dbReference type="ARBA" id="ARBA00022840"/>
    </source>
</evidence>
<dbReference type="GO" id="GO:0005524">
    <property type="term" value="F:ATP binding"/>
    <property type="evidence" value="ECO:0007669"/>
    <property type="project" value="UniProtKB-UniRule"/>
</dbReference>
<dbReference type="GO" id="GO:0007165">
    <property type="term" value="P:signal transduction"/>
    <property type="evidence" value="ECO:0007669"/>
    <property type="project" value="TreeGrafter"/>
</dbReference>
<proteinExistence type="inferred from homology"/>
<dbReference type="GO" id="GO:1902103">
    <property type="term" value="P:negative regulation of metaphase/anaphase transition of meiotic cell cycle"/>
    <property type="evidence" value="ECO:0007669"/>
    <property type="project" value="TreeGrafter"/>
</dbReference>
<dbReference type="GO" id="GO:0043410">
    <property type="term" value="P:positive regulation of MAPK cascade"/>
    <property type="evidence" value="ECO:0007669"/>
    <property type="project" value="TreeGrafter"/>
</dbReference>
<dbReference type="Pfam" id="PF00069">
    <property type="entry name" value="Pkinase"/>
    <property type="match status" value="1"/>
</dbReference>
<name>A0A9J6CH04_POLVA</name>
<feature type="binding site" evidence="3">
    <location>
        <position position="57"/>
    </location>
    <ligand>
        <name>ATP</name>
        <dbReference type="ChEBI" id="CHEBI:30616"/>
    </ligand>
</feature>
<dbReference type="AlphaFoldDB" id="A0A9J6CH04"/>
<dbReference type="Gene3D" id="3.30.200.20">
    <property type="entry name" value="Phosphorylase Kinase, domain 1"/>
    <property type="match status" value="1"/>
</dbReference>
<keyword evidence="4" id="KW-0418">Kinase</keyword>
<evidence type="ECO:0000256" key="1">
    <source>
        <dbReference type="ARBA" id="ARBA00022741"/>
    </source>
</evidence>
<evidence type="ECO:0000256" key="4">
    <source>
        <dbReference type="RuleBase" id="RU000304"/>
    </source>
</evidence>
<keyword evidence="4" id="KW-0808">Transferase</keyword>
<keyword evidence="1 3" id="KW-0547">Nucleotide-binding</keyword>
<evidence type="ECO:0000259" key="5">
    <source>
        <dbReference type="PROSITE" id="PS50011"/>
    </source>
</evidence>
<dbReference type="InterPro" id="IPR008271">
    <property type="entry name" value="Ser/Thr_kinase_AS"/>
</dbReference>
<dbReference type="EMBL" id="JADBJN010000001">
    <property type="protein sequence ID" value="KAG5680870.1"/>
    <property type="molecule type" value="Genomic_DNA"/>
</dbReference>
<keyword evidence="2 3" id="KW-0067">ATP-binding</keyword>
<evidence type="ECO:0000256" key="3">
    <source>
        <dbReference type="PROSITE-ProRule" id="PRU10141"/>
    </source>
</evidence>
<evidence type="ECO:0000313" key="6">
    <source>
        <dbReference type="EMBL" id="KAG5680870.1"/>
    </source>
</evidence>
<dbReference type="Gene3D" id="1.10.510.10">
    <property type="entry name" value="Transferase(Phosphotransferase) domain 1"/>
    <property type="match status" value="1"/>
</dbReference>
<dbReference type="PANTHER" id="PTHR23257:SF706">
    <property type="entry name" value="PROTO-ONCOGENE SERINE_THREONINE-PROTEIN KINASE MOS"/>
    <property type="match status" value="1"/>
</dbReference>
<dbReference type="Proteomes" id="UP001107558">
    <property type="component" value="Chromosome 1"/>
</dbReference>
<keyword evidence="7" id="KW-1185">Reference proteome</keyword>
<keyword evidence="4" id="KW-0723">Serine/threonine-protein kinase</keyword>
<dbReference type="InterPro" id="IPR011009">
    <property type="entry name" value="Kinase-like_dom_sf"/>
</dbReference>
<sequence length="425" mass="49374">MIEEADMALLNISFDTPQRQNYLNNIITNQENDVFLGRGSYGCVYTALYKGRKVAVKIIPKNDEARFSSFRHEQNVLKFNHPNLIKIFKIVETKESGAMIMERFAQAKSLQWILDHLKKKLNLSLRLKILKDISNGVSFCHENKIIHMDLKPDNIMVVGDNKNNFICKLFDFGCSHLFNEKLSLNDHSGGGSYKNLTGTIRYSAPELLQGLKPNFAIDVFSIGIIMWQMKENEIPYHSIKSNDIIAWQVVKNNLRPDSTLLLLTELNESIRLYQPMQNFNQFCKSNEFLQIPINKSSTPVSFIIKHGKVAHNSLSRSDFKRDKAIKLSESSNLRSIKKLSRRNLFDSCKSINLLMNIENDQNASDENYKNLLNLFDNDYHSPHKELFQIENEYIRLYKACWDKNFNQRPNIKDICNTLKKLIDYF</sequence>
<gene>
    <name evidence="6" type="ORF">PVAND_010351</name>
</gene>